<organism evidence="2 3">
    <name type="scientific">Caenorhabditis angaria</name>
    <dbReference type="NCBI Taxonomy" id="860376"/>
    <lineage>
        <taxon>Eukaryota</taxon>
        <taxon>Metazoa</taxon>
        <taxon>Ecdysozoa</taxon>
        <taxon>Nematoda</taxon>
        <taxon>Chromadorea</taxon>
        <taxon>Rhabditida</taxon>
        <taxon>Rhabditina</taxon>
        <taxon>Rhabditomorpha</taxon>
        <taxon>Rhabditoidea</taxon>
        <taxon>Rhabditidae</taxon>
        <taxon>Peloderinae</taxon>
        <taxon>Caenorhabditis</taxon>
    </lineage>
</organism>
<keyword evidence="3" id="KW-1185">Reference proteome</keyword>
<feature type="region of interest" description="Disordered" evidence="1">
    <location>
        <begin position="253"/>
        <end position="275"/>
    </location>
</feature>
<comment type="caution">
    <text evidence="2">The sequence shown here is derived from an EMBL/GenBank/DDBJ whole genome shotgun (WGS) entry which is preliminary data.</text>
</comment>
<evidence type="ECO:0000313" key="3">
    <source>
        <dbReference type="Proteomes" id="UP001152747"/>
    </source>
</evidence>
<evidence type="ECO:0000256" key="1">
    <source>
        <dbReference type="SAM" id="MobiDB-lite"/>
    </source>
</evidence>
<evidence type="ECO:0000313" key="2">
    <source>
        <dbReference type="EMBL" id="CAI5437711.1"/>
    </source>
</evidence>
<reference evidence="2" key="1">
    <citation type="submission" date="2022-11" db="EMBL/GenBank/DDBJ databases">
        <authorList>
            <person name="Kikuchi T."/>
        </authorList>
    </citation>
    <scope>NUCLEOTIDE SEQUENCE</scope>
    <source>
        <strain evidence="2">PS1010</strain>
    </source>
</reference>
<sequence>MFNNNSNEVEKFYYAHNNSNKNSKPLQKEHQGVICGSFEYLSTRYYQIFDVELGFLFAKEKDTSLTCSNCSWVVYNFIEVETGIRGMKYKALNVYEVEGNESKNPATNEFKNNNQFDFNQKMSIDFFDFDTNNNVLLFKTWITYCEDKNGFGYFTNSFYGYVEVRIEDLKILRKYGFQKIEALIELKSFDECQKSQCKWKLRNVMFEGKSYSMNGFLSVNGKLSRGTDGHVVPHEQIRIQPDALCPKFSHSIRSPAANSQGRNQKSGRSKNKEFGLGAIFGSGHF</sequence>
<feature type="compositionally biased region" description="Polar residues" evidence="1">
    <location>
        <begin position="256"/>
        <end position="266"/>
    </location>
</feature>
<dbReference type="Proteomes" id="UP001152747">
    <property type="component" value="Unassembled WGS sequence"/>
</dbReference>
<gene>
    <name evidence="2" type="ORF">CAMP_LOCUS348</name>
</gene>
<dbReference type="EMBL" id="CANHGI010000001">
    <property type="protein sequence ID" value="CAI5437711.1"/>
    <property type="molecule type" value="Genomic_DNA"/>
</dbReference>
<protein>
    <submittedName>
        <fullName evidence="2">Uncharacterized protein</fullName>
    </submittedName>
</protein>
<proteinExistence type="predicted"/>
<dbReference type="AlphaFoldDB" id="A0A9P1I2U7"/>
<name>A0A9P1I2U7_9PELO</name>
<accession>A0A9P1I2U7</accession>